<dbReference type="AlphaFoldDB" id="A0A644UL65"/>
<proteinExistence type="predicted"/>
<evidence type="ECO:0000313" key="1">
    <source>
        <dbReference type="EMBL" id="MPL79473.1"/>
    </source>
</evidence>
<protein>
    <submittedName>
        <fullName evidence="1">Uncharacterized protein</fullName>
    </submittedName>
</protein>
<sequence length="296" mass="34080">MSAHEPYRVEVRLKNGLKRYYLVREVNTDARKFAATHLIKSGTKPTKAEITRCIALFGFDLEMKCLGKVAKFRAGKFSFERYADEDEYFELERYRYLHARRPVKDTERETAEHIAALARFAGTDVTPAETARMFSSGEIPRGKRLSEVNVLQNLRTAYLLRETKERLSMRMVLRLQDVLHTNIEMGAGPSAAGAELKEMIAVFHQRIREKAHPFEQCYLFYEAFAASFPDEALLSAELFSRMSAGYGYSMTPGTWAEMISGVRRENTDMEFALRRSFEEMMKGKVGVRQKQLDFFG</sequence>
<dbReference type="EMBL" id="VSSQ01000127">
    <property type="protein sequence ID" value="MPL79473.1"/>
    <property type="molecule type" value="Genomic_DNA"/>
</dbReference>
<accession>A0A644UL65</accession>
<comment type="caution">
    <text evidence="1">The sequence shown here is derived from an EMBL/GenBank/DDBJ whole genome shotgun (WGS) entry which is preliminary data.</text>
</comment>
<name>A0A644UL65_9ZZZZ</name>
<gene>
    <name evidence="1" type="ORF">SDC9_25352</name>
</gene>
<reference evidence="1" key="1">
    <citation type="submission" date="2019-08" db="EMBL/GenBank/DDBJ databases">
        <authorList>
            <person name="Kucharzyk K."/>
            <person name="Murdoch R.W."/>
            <person name="Higgins S."/>
            <person name="Loffler F."/>
        </authorList>
    </citation>
    <scope>NUCLEOTIDE SEQUENCE</scope>
</reference>
<organism evidence="1">
    <name type="scientific">bioreactor metagenome</name>
    <dbReference type="NCBI Taxonomy" id="1076179"/>
    <lineage>
        <taxon>unclassified sequences</taxon>
        <taxon>metagenomes</taxon>
        <taxon>ecological metagenomes</taxon>
    </lineage>
</organism>